<comment type="caution">
    <text evidence="2">The sequence shown here is derived from an EMBL/GenBank/DDBJ whole genome shotgun (WGS) entry which is preliminary data.</text>
</comment>
<evidence type="ECO:0000313" key="2">
    <source>
        <dbReference type="EMBL" id="KAK3919783.1"/>
    </source>
</evidence>
<keyword evidence="2" id="KW-0012">Acyltransferase</keyword>
<gene>
    <name evidence="2" type="ORF">KUF71_008910</name>
</gene>
<protein>
    <submittedName>
        <fullName evidence="2">Phosphate acyltransferase</fullName>
    </submittedName>
</protein>
<dbReference type="PANTHER" id="PTHR46579">
    <property type="entry name" value="F5/8 TYPE C DOMAIN-CONTAINING PROTEIN-RELATED"/>
    <property type="match status" value="1"/>
</dbReference>
<name>A0AAE1HEL5_9NEOP</name>
<feature type="compositionally biased region" description="Acidic residues" evidence="1">
    <location>
        <begin position="25"/>
        <end position="36"/>
    </location>
</feature>
<dbReference type="GO" id="GO:0016746">
    <property type="term" value="F:acyltransferase activity"/>
    <property type="evidence" value="ECO:0007669"/>
    <property type="project" value="UniProtKB-KW"/>
</dbReference>
<organism evidence="2 3">
    <name type="scientific">Frankliniella fusca</name>
    <dbReference type="NCBI Taxonomy" id="407009"/>
    <lineage>
        <taxon>Eukaryota</taxon>
        <taxon>Metazoa</taxon>
        <taxon>Ecdysozoa</taxon>
        <taxon>Arthropoda</taxon>
        <taxon>Hexapoda</taxon>
        <taxon>Insecta</taxon>
        <taxon>Pterygota</taxon>
        <taxon>Neoptera</taxon>
        <taxon>Paraneoptera</taxon>
        <taxon>Thysanoptera</taxon>
        <taxon>Terebrantia</taxon>
        <taxon>Thripoidea</taxon>
        <taxon>Thripidae</taxon>
        <taxon>Frankliniella</taxon>
    </lineage>
</organism>
<accession>A0AAE1HEL5</accession>
<reference evidence="2" key="1">
    <citation type="submission" date="2021-07" db="EMBL/GenBank/DDBJ databases">
        <authorList>
            <person name="Catto M.A."/>
            <person name="Jacobson A."/>
            <person name="Kennedy G."/>
            <person name="Labadie P."/>
            <person name="Hunt B.G."/>
            <person name="Srinivasan R."/>
        </authorList>
    </citation>
    <scope>NUCLEOTIDE SEQUENCE</scope>
    <source>
        <strain evidence="2">PL_HMW_Pooled</strain>
        <tissue evidence="2">Head</tissue>
    </source>
</reference>
<dbReference type="EMBL" id="JAHWGI010000981">
    <property type="protein sequence ID" value="KAK3919783.1"/>
    <property type="molecule type" value="Genomic_DNA"/>
</dbReference>
<keyword evidence="3" id="KW-1185">Reference proteome</keyword>
<evidence type="ECO:0000313" key="3">
    <source>
        <dbReference type="Proteomes" id="UP001219518"/>
    </source>
</evidence>
<proteinExistence type="predicted"/>
<dbReference type="Proteomes" id="UP001219518">
    <property type="component" value="Unassembled WGS sequence"/>
</dbReference>
<sequence length="539" mass="61045">MGIRCKHLLGGNISFEHEDLRGNASEDEASGNEGDDADRNRTIHTVITTPESSSDEEDHVSDDEGGDNLVFDGSLDFPLDIVNYCTMKDSLILDLALLVRHHLSYEALIQIKYFVTVSLRKQLQTFLNTPGAAELLSYRGNNNQRNNTICDIFDGREYKRLQNGITSSNDFTLTLNVDACKMSMASKLKITPVFLRLNEINPQLRKKIMFLALFVDLKEPNMNSHFKAIVPLLNDLSKRGISWNRSGSIVKSRFFTICFCVDAKARAQLLNMNSHLGHYGCTYCTINGVRIADAMRYSANANPPFEDRSHAEMKLDMEQADRSGINERGHKGLTVLADIEHLDLAVGNAVDDLHNIYECCVPAHMNLILKATPRLDERMGYELMCTIIDDRMKKIKTPESVSRKPGVTSILNRGSYKGNEWSNFIKYYAVPCLQYLIHQKYIYPLELLSSFAFILSQDKITEEDLLRSERIISEYLIRFEELYGIARTRLNMHALVHAPKCVRNLGPCWVVGYIALSTLKAGMPRFSGMFPLLKAFSSR</sequence>
<dbReference type="PANTHER" id="PTHR46579:SF1">
    <property type="entry name" value="F5_8 TYPE C DOMAIN-CONTAINING PROTEIN"/>
    <property type="match status" value="1"/>
</dbReference>
<keyword evidence="2" id="KW-0808">Transferase</keyword>
<feature type="compositionally biased region" description="Acidic residues" evidence="1">
    <location>
        <begin position="53"/>
        <end position="65"/>
    </location>
</feature>
<dbReference type="AlphaFoldDB" id="A0AAE1HEL5"/>
<evidence type="ECO:0000256" key="1">
    <source>
        <dbReference type="SAM" id="MobiDB-lite"/>
    </source>
</evidence>
<feature type="region of interest" description="Disordered" evidence="1">
    <location>
        <begin position="19"/>
        <end position="65"/>
    </location>
</feature>
<reference evidence="2" key="2">
    <citation type="journal article" date="2023" name="BMC Genomics">
        <title>Pest status, molecular evolution, and epigenetic factors derived from the genome assembly of Frankliniella fusca, a thysanopteran phytovirus vector.</title>
        <authorList>
            <person name="Catto M.A."/>
            <person name="Labadie P.E."/>
            <person name="Jacobson A.L."/>
            <person name="Kennedy G.G."/>
            <person name="Srinivasan R."/>
            <person name="Hunt B.G."/>
        </authorList>
    </citation>
    <scope>NUCLEOTIDE SEQUENCE</scope>
    <source>
        <strain evidence="2">PL_HMW_Pooled</strain>
    </source>
</reference>